<dbReference type="InterPro" id="IPR004600">
    <property type="entry name" value="TFIIH_Tfb4/GTF2H3"/>
</dbReference>
<dbReference type="Proteomes" id="UP000887575">
    <property type="component" value="Unassembled WGS sequence"/>
</dbReference>
<keyword evidence="3 11" id="KW-0479">Metal-binding</keyword>
<comment type="function">
    <text evidence="11">Component of the general transcription and DNA repair factor IIH (TFIIH) core complex, which is involved in general and transcription-coupled nucleotide excision repair (NER) of damaged DNA and, when complexed to CAK, in RNA transcription by RNA polymerase II. In NER, TFIIH acts by opening DNA around the lesion to allow the excision of the damaged oligonucleotide and its replacement by a new DNA fragment. In transcription, TFIIH has an essential role in transcription initiation. When the pre-initiation complex (PIC) has been established, TFIIH is required for promoter opening and promoter escape. Phosphorylation of the C-terminal tail (CTD) of the largest subunit of RNA polymerase II by the kinase module CAK controls the initiation of transcription.</text>
</comment>
<dbReference type="WBParaSite" id="MBELARI_LOCUS18438">
    <property type="protein sequence ID" value="MBELARI_LOCUS18438"/>
    <property type="gene ID" value="MBELARI_LOCUS18438"/>
</dbReference>
<dbReference type="PANTHER" id="PTHR12831:SF0">
    <property type="entry name" value="GENERAL TRANSCRIPTION FACTOR IIH SUBUNIT 3"/>
    <property type="match status" value="1"/>
</dbReference>
<evidence type="ECO:0000256" key="6">
    <source>
        <dbReference type="ARBA" id="ARBA00022833"/>
    </source>
</evidence>
<keyword evidence="8 11" id="KW-0804">Transcription</keyword>
<evidence type="ECO:0000256" key="10">
    <source>
        <dbReference type="ARBA" id="ARBA00023242"/>
    </source>
</evidence>
<comment type="similarity">
    <text evidence="2 11">Belongs to the TFB4 family.</text>
</comment>
<evidence type="ECO:0000256" key="5">
    <source>
        <dbReference type="ARBA" id="ARBA00022771"/>
    </source>
</evidence>
<dbReference type="GO" id="GO:0005675">
    <property type="term" value="C:transcription factor TFIIH holo complex"/>
    <property type="evidence" value="ECO:0007669"/>
    <property type="project" value="UniProtKB-UniRule"/>
</dbReference>
<evidence type="ECO:0000256" key="3">
    <source>
        <dbReference type="ARBA" id="ARBA00022723"/>
    </source>
</evidence>
<name>A0AAF3EW64_9BILA</name>
<keyword evidence="10 11" id="KW-0539">Nucleus</keyword>
<dbReference type="InterPro" id="IPR036465">
    <property type="entry name" value="vWFA_dom_sf"/>
</dbReference>
<dbReference type="GO" id="GO:0008270">
    <property type="term" value="F:zinc ion binding"/>
    <property type="evidence" value="ECO:0007669"/>
    <property type="project" value="UniProtKB-KW"/>
</dbReference>
<comment type="subcellular location">
    <subcellularLocation>
        <location evidence="1 11">Nucleus</location>
    </subcellularLocation>
</comment>
<keyword evidence="6 11" id="KW-0862">Zinc</keyword>
<dbReference type="GO" id="GO:0006289">
    <property type="term" value="P:nucleotide-excision repair"/>
    <property type="evidence" value="ECO:0007669"/>
    <property type="project" value="UniProtKB-UniRule"/>
</dbReference>
<keyword evidence="7 11" id="KW-0805">Transcription regulation</keyword>
<evidence type="ECO:0000313" key="13">
    <source>
        <dbReference type="Proteomes" id="UP000887575"/>
    </source>
</evidence>
<organism evidence="13 14">
    <name type="scientific">Mesorhabditis belari</name>
    <dbReference type="NCBI Taxonomy" id="2138241"/>
    <lineage>
        <taxon>Eukaryota</taxon>
        <taxon>Metazoa</taxon>
        <taxon>Ecdysozoa</taxon>
        <taxon>Nematoda</taxon>
        <taxon>Chromadorea</taxon>
        <taxon>Rhabditida</taxon>
        <taxon>Rhabditina</taxon>
        <taxon>Rhabditomorpha</taxon>
        <taxon>Rhabditoidea</taxon>
        <taxon>Rhabditidae</taxon>
        <taxon>Mesorhabditinae</taxon>
        <taxon>Mesorhabditis</taxon>
    </lineage>
</organism>
<reference evidence="14" key="1">
    <citation type="submission" date="2024-02" db="UniProtKB">
        <authorList>
            <consortium name="WormBaseParasite"/>
        </authorList>
    </citation>
    <scope>IDENTIFICATION</scope>
</reference>
<keyword evidence="5 11" id="KW-0863">Zinc-finger</keyword>
<keyword evidence="4 11" id="KW-0227">DNA damage</keyword>
<feature type="region of interest" description="Disordered" evidence="12">
    <location>
        <begin position="278"/>
        <end position="299"/>
    </location>
</feature>
<dbReference type="PANTHER" id="PTHR12831">
    <property type="entry name" value="TRANSCRIPTION INITIATION FACTOR IIH TFIIH , POLYPEPTIDE 3-RELATED"/>
    <property type="match status" value="1"/>
</dbReference>
<dbReference type="AlphaFoldDB" id="A0AAF3EW64"/>
<evidence type="ECO:0000256" key="12">
    <source>
        <dbReference type="SAM" id="MobiDB-lite"/>
    </source>
</evidence>
<evidence type="ECO:0000256" key="11">
    <source>
        <dbReference type="RuleBase" id="RU368090"/>
    </source>
</evidence>
<accession>A0AAF3EW64</accession>
<evidence type="ECO:0000256" key="7">
    <source>
        <dbReference type="ARBA" id="ARBA00023015"/>
    </source>
</evidence>
<evidence type="ECO:0000313" key="14">
    <source>
        <dbReference type="WBParaSite" id="MBELARI_LOCUS18438"/>
    </source>
</evidence>
<keyword evidence="9 11" id="KW-0234">DNA repair</keyword>
<proteinExistence type="inferred from homology"/>
<dbReference type="GO" id="GO:0006355">
    <property type="term" value="P:regulation of DNA-templated transcription"/>
    <property type="evidence" value="ECO:0007669"/>
    <property type="project" value="InterPro"/>
</dbReference>
<dbReference type="Gene3D" id="3.40.50.410">
    <property type="entry name" value="von Willebrand factor, type A domain"/>
    <property type="match status" value="1"/>
</dbReference>
<protein>
    <recommendedName>
        <fullName evidence="11">General transcription factor IIH subunit 3</fullName>
    </recommendedName>
    <alternativeName>
        <fullName evidence="11">General transcription factor IIH polypeptide 3</fullName>
    </alternativeName>
</protein>
<sequence>MASVVVIIEGSVCAWGEMNEAHGDEAIPEIIRSLVAFTNAHLSMSAANGLLILGYGVDTSKQVIFDSRSSVKGNVVFDTSRAVIQGIREILEHGLNVEDSTAHSSLAPALAHGLCYLNTCTTLSEALPTNSIATTETKASKDNRVLIVSMRDEIVTEHSQLMNLFFTANKYGYCVDVVALDNPSPLLQQAADITGGLCLRVSKPDELLKALMTHILCPTSLRTSFSSPPEGTVDYRAACICHNRLVNQAWICSVCLAIMCQFMPICKVCKAVFPLPPQKPKKRPSTAAGGLAKKKPMLK</sequence>
<evidence type="ECO:0000256" key="1">
    <source>
        <dbReference type="ARBA" id="ARBA00004123"/>
    </source>
</evidence>
<keyword evidence="13" id="KW-1185">Reference proteome</keyword>
<evidence type="ECO:0000256" key="4">
    <source>
        <dbReference type="ARBA" id="ARBA00022763"/>
    </source>
</evidence>
<comment type="subunit">
    <text evidence="11">Part of a TFIID-containing RNA polymerase II pre-initiation complex that is composed of TBP and at least GTF2A1, GTF2A2, GTF2E1, GTF2E2, GTF2F1, GTF2H2, GTF2H3, GTF2H4, GTF2H5, GTF2B, TCEA1, ERCC2, ERCC3, TAF1, TAF2, TAF3, TAF4, TAF5, TAF6, TAF7, TAF8, TAF9, TAF10, TAF11, TAF12 and TAF13. Component of the 7-subunit TFIIH core complex composed of XPB/ERCC3, XPD/ERCC2, GTF2H1, GTF2H2, GTF2H3, GTF2H4 and GTF2H5, which is active in NER. The core complex associates with the 3-subunit CDK-activating kinase (CAK) module composed of CCNH/cyclin H, CDK7 and MNAT1 to form the 10-subunit holoenzyme (holo-TFIIH) active in transcription. Interacts with RARA; the interaction requires prior phosphorylation of RARA on 'Ser-369' which then enhances interaction of RARA with CDK7.</text>
</comment>
<evidence type="ECO:0000256" key="2">
    <source>
        <dbReference type="ARBA" id="ARBA00005273"/>
    </source>
</evidence>
<dbReference type="Pfam" id="PF03850">
    <property type="entry name" value="Tfb4"/>
    <property type="match status" value="1"/>
</dbReference>
<evidence type="ECO:0000256" key="8">
    <source>
        <dbReference type="ARBA" id="ARBA00023163"/>
    </source>
</evidence>
<evidence type="ECO:0000256" key="9">
    <source>
        <dbReference type="ARBA" id="ARBA00023204"/>
    </source>
</evidence>
<dbReference type="GO" id="GO:0000439">
    <property type="term" value="C:transcription factor TFIIH core complex"/>
    <property type="evidence" value="ECO:0007669"/>
    <property type="project" value="UniProtKB-UniRule"/>
</dbReference>